<evidence type="ECO:0000256" key="5">
    <source>
        <dbReference type="SAM" id="Phobius"/>
    </source>
</evidence>
<accession>A0A7X8TPK2</accession>
<comment type="subcellular location">
    <subcellularLocation>
        <location evidence="1">Membrane</location>
    </subcellularLocation>
</comment>
<keyword evidence="5" id="KW-0812">Transmembrane</keyword>
<dbReference type="Gene3D" id="1.10.287.950">
    <property type="entry name" value="Methyl-accepting chemotaxis protein"/>
    <property type="match status" value="1"/>
</dbReference>
<comment type="caution">
    <text evidence="8">The sequence shown here is derived from an EMBL/GenBank/DDBJ whole genome shotgun (WGS) entry which is preliminary data.</text>
</comment>
<gene>
    <name evidence="8" type="ORF">HGP28_05540</name>
</gene>
<dbReference type="PROSITE" id="PS50885">
    <property type="entry name" value="HAMP"/>
    <property type="match status" value="1"/>
</dbReference>
<dbReference type="GO" id="GO:0006935">
    <property type="term" value="P:chemotaxis"/>
    <property type="evidence" value="ECO:0007669"/>
    <property type="project" value="UniProtKB-ARBA"/>
</dbReference>
<evidence type="ECO:0000259" key="7">
    <source>
        <dbReference type="PROSITE" id="PS50885"/>
    </source>
</evidence>
<evidence type="ECO:0000256" key="4">
    <source>
        <dbReference type="PROSITE-ProRule" id="PRU00284"/>
    </source>
</evidence>
<evidence type="ECO:0000313" key="8">
    <source>
        <dbReference type="EMBL" id="NLS12359.1"/>
    </source>
</evidence>
<comment type="similarity">
    <text evidence="3">Belongs to the methyl-accepting chemotaxis (MCP) protein family.</text>
</comment>
<dbReference type="PROSITE" id="PS50111">
    <property type="entry name" value="CHEMOTAXIS_TRANSDUC_2"/>
    <property type="match status" value="1"/>
</dbReference>
<evidence type="ECO:0000313" key="9">
    <source>
        <dbReference type="Proteomes" id="UP000535589"/>
    </source>
</evidence>
<dbReference type="GO" id="GO:0016020">
    <property type="term" value="C:membrane"/>
    <property type="evidence" value="ECO:0007669"/>
    <property type="project" value="UniProtKB-SubCell"/>
</dbReference>
<dbReference type="InterPro" id="IPR004089">
    <property type="entry name" value="MCPsignal_dom"/>
</dbReference>
<dbReference type="PANTHER" id="PTHR32089:SF112">
    <property type="entry name" value="LYSOZYME-LIKE PROTEIN-RELATED"/>
    <property type="match status" value="1"/>
</dbReference>
<dbReference type="Proteomes" id="UP000535589">
    <property type="component" value="Unassembled WGS sequence"/>
</dbReference>
<reference evidence="8 9" key="1">
    <citation type="submission" date="2020-04" db="EMBL/GenBank/DDBJ databases">
        <title>Vibrio sp. SM6, a novel species isolated from seawater.</title>
        <authorList>
            <person name="Wang X."/>
        </authorList>
    </citation>
    <scope>NUCLEOTIDE SEQUENCE [LARGE SCALE GENOMIC DNA]</scope>
    <source>
        <strain evidence="8 9">SM6</strain>
    </source>
</reference>
<feature type="transmembrane region" description="Helical" evidence="5">
    <location>
        <begin position="184"/>
        <end position="204"/>
    </location>
</feature>
<feature type="domain" description="HAMP" evidence="7">
    <location>
        <begin position="205"/>
        <end position="259"/>
    </location>
</feature>
<dbReference type="Pfam" id="PF00672">
    <property type="entry name" value="HAMP"/>
    <property type="match status" value="1"/>
</dbReference>
<keyword evidence="5" id="KW-0472">Membrane</keyword>
<evidence type="ECO:0000259" key="6">
    <source>
        <dbReference type="PROSITE" id="PS50111"/>
    </source>
</evidence>
<dbReference type="SMART" id="SM00304">
    <property type="entry name" value="HAMP"/>
    <property type="match status" value="1"/>
</dbReference>
<evidence type="ECO:0000256" key="3">
    <source>
        <dbReference type="ARBA" id="ARBA00029447"/>
    </source>
</evidence>
<dbReference type="SMART" id="SM00283">
    <property type="entry name" value="MA"/>
    <property type="match status" value="1"/>
</dbReference>
<dbReference type="FunFam" id="1.10.287.950:FF:000001">
    <property type="entry name" value="Methyl-accepting chemotaxis sensory transducer"/>
    <property type="match status" value="1"/>
</dbReference>
<dbReference type="EMBL" id="JABAIK010000004">
    <property type="protein sequence ID" value="NLS12359.1"/>
    <property type="molecule type" value="Genomic_DNA"/>
</dbReference>
<evidence type="ECO:0000256" key="1">
    <source>
        <dbReference type="ARBA" id="ARBA00004370"/>
    </source>
</evidence>
<dbReference type="SUPFAM" id="SSF58104">
    <property type="entry name" value="Methyl-accepting chemotaxis protein (MCP) signaling domain"/>
    <property type="match status" value="1"/>
</dbReference>
<protein>
    <submittedName>
        <fullName evidence="8">Methyl-accepting chemotaxis protein</fullName>
    </submittedName>
</protein>
<dbReference type="GO" id="GO:0007165">
    <property type="term" value="P:signal transduction"/>
    <property type="evidence" value="ECO:0007669"/>
    <property type="project" value="UniProtKB-KW"/>
</dbReference>
<keyword evidence="9" id="KW-1185">Reference proteome</keyword>
<dbReference type="CDD" id="cd06225">
    <property type="entry name" value="HAMP"/>
    <property type="match status" value="1"/>
</dbReference>
<organism evidence="8 9">
    <name type="scientific">Vibrio agarilyticus</name>
    <dbReference type="NCBI Taxonomy" id="2726741"/>
    <lineage>
        <taxon>Bacteria</taxon>
        <taxon>Pseudomonadati</taxon>
        <taxon>Pseudomonadota</taxon>
        <taxon>Gammaproteobacteria</taxon>
        <taxon>Vibrionales</taxon>
        <taxon>Vibrionaceae</taxon>
        <taxon>Vibrio</taxon>
    </lineage>
</organism>
<dbReference type="Pfam" id="PF00015">
    <property type="entry name" value="MCPsignal"/>
    <property type="match status" value="1"/>
</dbReference>
<feature type="domain" description="Methyl-accepting transducer" evidence="6">
    <location>
        <begin position="264"/>
        <end position="500"/>
    </location>
</feature>
<name>A0A7X8TPK2_9VIBR</name>
<dbReference type="PANTHER" id="PTHR32089">
    <property type="entry name" value="METHYL-ACCEPTING CHEMOTAXIS PROTEIN MCPB"/>
    <property type="match status" value="1"/>
</dbReference>
<evidence type="ECO:0000256" key="2">
    <source>
        <dbReference type="ARBA" id="ARBA00023224"/>
    </source>
</evidence>
<proteinExistence type="inferred from homology"/>
<dbReference type="InterPro" id="IPR003660">
    <property type="entry name" value="HAMP_dom"/>
</dbReference>
<dbReference type="AlphaFoldDB" id="A0A7X8TPK2"/>
<sequence length="537" mass="58649">MISLSIKNKIIALCLLSLMGFVSILYVASQTLSDNTLQVTKIDKVYYPEMNSASLNRFLLSQLAERFNLAVTLGDIELLEMNRATYQQIVDNLELQQQLDKDLSNEIVQLRSQLQRYFDQAFAMARGMIEGTINLQQASQTAVKNNTLLESITDQINRFSEDRVTEFEASVDTLERENKQSARLMNTLGVIALALIACVGGFVVRGIKNDLARISDKMRDIAEGDGDLTVRLVHDKNDELNGLVNSFNSFVEKLQNNVTNTIDNVGKLDSISNSLVESSHETSALSTRQYAAIDDVSHALSQLFEAARHIAQNANDASSSANSAREQALTGDEQVKSTILAVQELTQDVQNASELVQRLNASAQSASSILDAISAIAEQTNLLALNAAIEAARAGEQGRGFAVVADEVRTLASRTQSSTQEIHSVLQQLQEQTKQASMLIGESAEKAQGCVEKSLVAEQSLLRITTDVSEISQRNELIASATEQQEQSSSRLESTINDIKVMAQGTASSVSQLDQVAKDINHITSNLTQLTSVFKVS</sequence>
<keyword evidence="2 4" id="KW-0807">Transducer</keyword>
<keyword evidence="5" id="KW-1133">Transmembrane helix</keyword>